<dbReference type="Gene3D" id="3.30.470.10">
    <property type="match status" value="1"/>
</dbReference>
<gene>
    <name evidence="4" type="ORF">DFR35_0837</name>
</gene>
<dbReference type="SUPFAM" id="SSF56752">
    <property type="entry name" value="D-aminoacid aminotransferase-like PLP-dependent enzymes"/>
    <property type="match status" value="1"/>
</dbReference>
<dbReference type="InterPro" id="IPR043132">
    <property type="entry name" value="BCAT-like_C"/>
</dbReference>
<evidence type="ECO:0000313" key="4">
    <source>
        <dbReference type="EMBL" id="RLJ68279.1"/>
    </source>
</evidence>
<reference evidence="4 5" key="1">
    <citation type="submission" date="2018-10" db="EMBL/GenBank/DDBJ databases">
        <title>Genomic Encyclopedia of Type Strains, Phase IV (KMG-IV): sequencing the most valuable type-strain genomes for metagenomic binning, comparative biology and taxonomic classification.</title>
        <authorList>
            <person name="Goeker M."/>
        </authorList>
    </citation>
    <scope>NUCLEOTIDE SEQUENCE [LARGE SCALE GENOMIC DNA]</scope>
    <source>
        <strain evidence="4 5">DSM 26916</strain>
    </source>
</reference>
<name>A0A497XQ66_9PROT</name>
<dbReference type="PANTHER" id="PTHR42743">
    <property type="entry name" value="AMINO-ACID AMINOTRANSFERASE"/>
    <property type="match status" value="1"/>
</dbReference>
<dbReference type="AlphaFoldDB" id="A0A497XQ66"/>
<dbReference type="PANTHER" id="PTHR42743:SF10">
    <property type="entry name" value="D-ALANINE AMINOTRANSFERASE"/>
    <property type="match status" value="1"/>
</dbReference>
<dbReference type="GO" id="GO:0046394">
    <property type="term" value="P:carboxylic acid biosynthetic process"/>
    <property type="evidence" value="ECO:0007669"/>
    <property type="project" value="UniProtKB-ARBA"/>
</dbReference>
<comment type="cofactor">
    <cofactor evidence="1">
        <name>pyridoxal 5'-phosphate</name>
        <dbReference type="ChEBI" id="CHEBI:597326"/>
    </cofactor>
</comment>
<comment type="caution">
    <text evidence="4">The sequence shown here is derived from an EMBL/GenBank/DDBJ whole genome shotgun (WGS) entry which is preliminary data.</text>
</comment>
<accession>A0A497XQ66</accession>
<dbReference type="Proteomes" id="UP000268908">
    <property type="component" value="Unassembled WGS sequence"/>
</dbReference>
<dbReference type="Pfam" id="PF01063">
    <property type="entry name" value="Aminotran_4"/>
    <property type="match status" value="1"/>
</dbReference>
<proteinExistence type="inferred from homology"/>
<organism evidence="4 5">
    <name type="scientific">Sulfurisoma sediminicola</name>
    <dbReference type="NCBI Taxonomy" id="1381557"/>
    <lineage>
        <taxon>Bacteria</taxon>
        <taxon>Pseudomonadati</taxon>
        <taxon>Pseudomonadota</taxon>
        <taxon>Betaproteobacteria</taxon>
        <taxon>Nitrosomonadales</taxon>
        <taxon>Sterolibacteriaceae</taxon>
        <taxon>Sulfurisoma</taxon>
    </lineage>
</organism>
<dbReference type="InterPro" id="IPR043131">
    <property type="entry name" value="BCAT-like_N"/>
</dbReference>
<evidence type="ECO:0000256" key="2">
    <source>
        <dbReference type="ARBA" id="ARBA00009320"/>
    </source>
</evidence>
<dbReference type="RefSeq" id="WP_121240194.1">
    <property type="nucleotide sequence ID" value="NZ_BHVV01000002.1"/>
</dbReference>
<evidence type="ECO:0000256" key="1">
    <source>
        <dbReference type="ARBA" id="ARBA00001933"/>
    </source>
</evidence>
<sequence>MNTAYLNGEFLPLAEARVPVMDRGFLFGDGVYEVIPVYSRRPFRLAEHLRRLAASLAAIRLEVPLADAEWTHIIERIVAAAEFQDQSVYLQVTRGPMAVRNHAFPAVATPTVFVMTEPLVTPPAELREHGIAAVSAADNRWHRCDIKATSLLANCLLRQRAVDHGCAETVLFRDGFLIEGAASNIFAVKDGVLLAPIKNHLMLPGITYDVVLELAAQHGLPTQVRDVLEDEARNADELWMTSSTKEVLPIVMLDDRKVGAGGTPGPAFKQMYGWYQQFKASVMRGA</sequence>
<dbReference type="FunFam" id="3.20.10.10:FF:000002">
    <property type="entry name" value="D-alanine aminotransferase"/>
    <property type="match status" value="1"/>
</dbReference>
<dbReference type="InterPro" id="IPR050571">
    <property type="entry name" value="Class-IV_PLP-Dep_Aminotrnsfr"/>
</dbReference>
<keyword evidence="5" id="KW-1185">Reference proteome</keyword>
<comment type="similarity">
    <text evidence="2">Belongs to the class-IV pyridoxal-phosphate-dependent aminotransferase family.</text>
</comment>
<dbReference type="GO" id="GO:0005829">
    <property type="term" value="C:cytosol"/>
    <property type="evidence" value="ECO:0007669"/>
    <property type="project" value="TreeGrafter"/>
</dbReference>
<dbReference type="EMBL" id="RCCI01000004">
    <property type="protein sequence ID" value="RLJ68279.1"/>
    <property type="molecule type" value="Genomic_DNA"/>
</dbReference>
<dbReference type="GO" id="GO:0003824">
    <property type="term" value="F:catalytic activity"/>
    <property type="evidence" value="ECO:0007669"/>
    <property type="project" value="InterPro"/>
</dbReference>
<dbReference type="InterPro" id="IPR001544">
    <property type="entry name" value="Aminotrans_IV"/>
</dbReference>
<evidence type="ECO:0000313" key="5">
    <source>
        <dbReference type="Proteomes" id="UP000268908"/>
    </source>
</evidence>
<protein>
    <submittedName>
        <fullName evidence="4">D-alanine transaminase</fullName>
    </submittedName>
</protein>
<dbReference type="InterPro" id="IPR036038">
    <property type="entry name" value="Aminotransferase-like"/>
</dbReference>
<keyword evidence="3" id="KW-0663">Pyridoxal phosphate</keyword>
<dbReference type="Gene3D" id="3.20.10.10">
    <property type="entry name" value="D-amino Acid Aminotransferase, subunit A, domain 2"/>
    <property type="match status" value="1"/>
</dbReference>
<dbReference type="OrthoDB" id="9805628at2"/>
<dbReference type="GO" id="GO:0008652">
    <property type="term" value="P:amino acid biosynthetic process"/>
    <property type="evidence" value="ECO:0007669"/>
    <property type="project" value="UniProtKB-ARBA"/>
</dbReference>
<dbReference type="CDD" id="cd01558">
    <property type="entry name" value="D-AAT_like"/>
    <property type="match status" value="1"/>
</dbReference>
<evidence type="ECO:0000256" key="3">
    <source>
        <dbReference type="ARBA" id="ARBA00022898"/>
    </source>
</evidence>